<proteinExistence type="predicted"/>
<dbReference type="OrthoDB" id="1933804at2"/>
<accession>A0A1J0GKP1</accession>
<evidence type="ECO:0000313" key="2">
    <source>
        <dbReference type="Proteomes" id="UP000182569"/>
    </source>
</evidence>
<dbReference type="AlphaFoldDB" id="A0A1J0GKP1"/>
<dbReference type="RefSeq" id="WP_071613812.1">
    <property type="nucleotide sequence ID" value="NZ_CP015756.1"/>
</dbReference>
<dbReference type="Gene3D" id="2.160.20.10">
    <property type="entry name" value="Single-stranded right-handed beta-helix, Pectin lyase-like"/>
    <property type="match status" value="1"/>
</dbReference>
<gene>
    <name evidence="1" type="ORF">A7L45_16265</name>
</gene>
<evidence type="ECO:0000313" key="1">
    <source>
        <dbReference type="EMBL" id="APC41520.1"/>
    </source>
</evidence>
<dbReference type="EMBL" id="CP015756">
    <property type="protein sequence ID" value="APC41520.1"/>
    <property type="molecule type" value="Genomic_DNA"/>
</dbReference>
<organism evidence="1 2">
    <name type="scientific">Clostridium estertheticum subsp. estertheticum</name>
    <dbReference type="NCBI Taxonomy" id="1552"/>
    <lineage>
        <taxon>Bacteria</taxon>
        <taxon>Bacillati</taxon>
        <taxon>Bacillota</taxon>
        <taxon>Clostridia</taxon>
        <taxon>Eubacteriales</taxon>
        <taxon>Clostridiaceae</taxon>
        <taxon>Clostridium</taxon>
    </lineage>
</organism>
<dbReference type="Proteomes" id="UP000182569">
    <property type="component" value="Chromosome"/>
</dbReference>
<name>A0A1J0GKP1_9CLOT</name>
<keyword evidence="2" id="KW-1185">Reference proteome</keyword>
<dbReference type="SUPFAM" id="SSF51126">
    <property type="entry name" value="Pectin lyase-like"/>
    <property type="match status" value="1"/>
</dbReference>
<dbReference type="InterPro" id="IPR011050">
    <property type="entry name" value="Pectin_lyase_fold/virulence"/>
</dbReference>
<protein>
    <submittedName>
        <fullName evidence="1">Uncharacterized protein</fullName>
    </submittedName>
</protein>
<dbReference type="STRING" id="1552.A7L45_16265"/>
<dbReference type="KEGG" id="ceu:A7L45_16265"/>
<sequence>MINIPDLVAKIRAAVLGVEVKLTIADGIEAINTVVEDTTARQLVVEDKQTAVEVRQDLADSNEIIRKTNEIGRINVEGERVTEFNGIKTEYDSYKNVMIAESNVAALQNGINKNTSDLANNTSQLDSLNTNKADKTALVTSNLNITNNTNAIKLKANQESLDITNATVTTKTDKAYVDTLVQAIASGAPSTIYTTLALLKAGIPAGNTKSYLTTDGNWNYWNGSAWVAGGVYQGTNWQEGINARTDFRGKVSATLKDSIIGNEAMFYNSLKFELSDNLYNGVRNESISATGAIENIGITDIYSTDYIKVLPNSQVYTNAKTLSGINPYSLCVFDINKTFIGAITVDDNGLCFLPYNAVYIRTNVKNGSLQIYDNGALFIKNYIPKKLIESLKASTEIETLLDLKNKNLYDGTISIGIRREFFGDIINTSSDFAMCNFIEIVPNSVITHNLYNYYPAGEIVSCNFYDANSQYVCSMRSSTANFTTPSNAKYVVFNLKVLAVNYDATGGFELYCNNIDESGIINDVQNSKIDIANLKQIIGLENGKEIIHVSDFYDGIKTDSQVIIDCLNFCSLFGKRTIIFDQKDWNIDEVILLESDTTIIVDGCTIKQKDNVFDNVFRGNNLTIDPSNPYGAALSVADIKNIKILGINNAKIIGCNINKTGVNPIKQINELMIGDVWGWRTLQISLSKCDGFEISGFAFTQQRCWAIGLDKCSNGSVHDLNIVSTRINGDGVDLRAGCHNIDIYNITGQTWDDGVACSALSLGNYPVGGWAYPMEPTNGLNASMNIRDLDIHDITISNITLGGVVASTHDVILLCANGLRVYNIQVNDIIETNVGVREAVIYIITGYGGGYVDNDLNSIRVNNVVSKIATNAIMCNAKVNNMMFNKIKQEKVGGALSNITNMDGITITNS</sequence>
<dbReference type="InterPro" id="IPR012334">
    <property type="entry name" value="Pectin_lyas_fold"/>
</dbReference>
<reference evidence="2" key="1">
    <citation type="journal article" date="2016" name="Front. Microbiol.">
        <title>Complete Genome Sequence of Clostridium estertheticum DSM 8809, a Microbe Identified in Spoiled Vacuum Packed Beef.</title>
        <authorList>
            <person name="Yu Z."/>
            <person name="Gunn L."/>
            <person name="Brennan E."/>
            <person name="Reid R."/>
            <person name="Wall P.G."/>
            <person name="Gaora O.P."/>
            <person name="Hurley D."/>
            <person name="Bolton D."/>
            <person name="Fanning S."/>
        </authorList>
    </citation>
    <scope>NUCLEOTIDE SEQUENCE [LARGE SCALE GENOMIC DNA]</scope>
    <source>
        <strain evidence="2">DSM 8809</strain>
    </source>
</reference>